<proteinExistence type="predicted"/>
<dbReference type="PATRIC" id="fig|80854.5.peg.2319"/>
<gene>
    <name evidence="2" type="ORF">MT2528_3774</name>
    <name evidence="3" type="ORF">NVI5450_4716</name>
</gene>
<evidence type="ECO:0000313" key="2">
    <source>
        <dbReference type="EMBL" id="SGY99074.1"/>
    </source>
</evidence>
<feature type="compositionally biased region" description="Basic residues" evidence="1">
    <location>
        <begin position="19"/>
        <end position="34"/>
    </location>
</feature>
<reference evidence="3 5" key="2">
    <citation type="submission" date="2016-11" db="EMBL/GenBank/DDBJ databases">
        <authorList>
            <person name="Jaros S."/>
            <person name="Januszkiewicz K."/>
            <person name="Wedrychowicz H."/>
        </authorList>
    </citation>
    <scope>NUCLEOTIDE SEQUENCE [LARGE SCALE GENOMIC DNA]</scope>
    <source>
        <strain evidence="3">NVI 5450</strain>
    </source>
</reference>
<evidence type="ECO:0000313" key="5">
    <source>
        <dbReference type="Proteomes" id="UP000183794"/>
    </source>
</evidence>
<accession>A0A090K8I4</accession>
<organism evidence="3 5">
    <name type="scientific">Moritella viscosa</name>
    <dbReference type="NCBI Taxonomy" id="80854"/>
    <lineage>
        <taxon>Bacteria</taxon>
        <taxon>Pseudomonadati</taxon>
        <taxon>Pseudomonadota</taxon>
        <taxon>Gammaproteobacteria</taxon>
        <taxon>Alteromonadales</taxon>
        <taxon>Moritellaceae</taxon>
        <taxon>Moritella</taxon>
    </lineage>
</organism>
<dbReference type="Proteomes" id="UP000183794">
    <property type="component" value="Unassembled WGS sequence"/>
</dbReference>
<dbReference type="Proteomes" id="UP000182660">
    <property type="component" value="Unassembled WGS sequence"/>
</dbReference>
<dbReference type="Pfam" id="PF09831">
    <property type="entry name" value="DUF2058"/>
    <property type="match status" value="1"/>
</dbReference>
<dbReference type="KEGG" id="mvs:MVIS_2171"/>
<dbReference type="AlphaFoldDB" id="A0A090K8I4"/>
<dbReference type="GeneID" id="61297581"/>
<feature type="region of interest" description="Disordered" evidence="1">
    <location>
        <begin position="15"/>
        <end position="45"/>
    </location>
</feature>
<dbReference type="OrthoDB" id="5294470at2"/>
<dbReference type="STRING" id="80854.MVIS_2171"/>
<dbReference type="HOGENOM" id="CLU_098678_2_1_6"/>
<name>A0A090K8I4_9GAMM</name>
<evidence type="ECO:0000313" key="3">
    <source>
        <dbReference type="EMBL" id="SGZ19016.1"/>
    </source>
</evidence>
<protein>
    <recommendedName>
        <fullName evidence="6">Nucleoprotein/polynucleotide-associated enzyme</fullName>
    </recommendedName>
</protein>
<dbReference type="RefSeq" id="WP_045110384.1">
    <property type="nucleotide sequence ID" value="NZ_CAWQZC010000057.1"/>
</dbReference>
<keyword evidence="4" id="KW-1185">Reference proteome</keyword>
<dbReference type="InterPro" id="IPR018636">
    <property type="entry name" value="DUF2058"/>
</dbReference>
<reference evidence="2 4" key="1">
    <citation type="submission" date="2016-11" db="EMBL/GenBank/DDBJ databases">
        <authorList>
            <person name="Klemetsen T."/>
        </authorList>
    </citation>
    <scope>NUCLEOTIDE SEQUENCE [LARGE SCALE GENOMIC DNA]</scope>
    <source>
        <strain evidence="2">MT 2528</strain>
    </source>
</reference>
<evidence type="ECO:0008006" key="6">
    <source>
        <dbReference type="Google" id="ProtNLM"/>
    </source>
</evidence>
<evidence type="ECO:0000256" key="1">
    <source>
        <dbReference type="SAM" id="MobiDB-lite"/>
    </source>
</evidence>
<evidence type="ECO:0000313" key="4">
    <source>
        <dbReference type="Proteomes" id="UP000182660"/>
    </source>
</evidence>
<feature type="compositionally biased region" description="Polar residues" evidence="1">
    <location>
        <begin position="36"/>
        <end position="45"/>
    </location>
</feature>
<sequence>MASLQEQLLKAGLGDEKKAKKIRKEKNKKNKAVRKNQQTADTSLQDDIKAQKEAQAQLDADRNKVIQEKIELKSEHGKVKQMIQQLHITDFAGELSFNYVLDNKVKTLSVDQPSYNALTKGQIGLCVLEGKSYVMPGIAIDKIRAVDEAYVLVLNENTSTEVEEDDPYADFQIPDDLMW</sequence>
<dbReference type="EMBL" id="FPLJ01000081">
    <property type="protein sequence ID" value="SGY99074.1"/>
    <property type="molecule type" value="Genomic_DNA"/>
</dbReference>
<dbReference type="EMBL" id="FPLD01000136">
    <property type="protein sequence ID" value="SGZ19016.1"/>
    <property type="molecule type" value="Genomic_DNA"/>
</dbReference>